<dbReference type="Pfam" id="PF00248">
    <property type="entry name" value="Aldo_ket_red"/>
    <property type="match status" value="1"/>
</dbReference>
<evidence type="ECO:0000259" key="2">
    <source>
        <dbReference type="Pfam" id="PF00248"/>
    </source>
</evidence>
<dbReference type="Gene3D" id="3.20.20.100">
    <property type="entry name" value="NADP-dependent oxidoreductase domain"/>
    <property type="match status" value="1"/>
</dbReference>
<reference evidence="3" key="1">
    <citation type="submission" date="2017-10" db="EMBL/GenBank/DDBJ databases">
        <title>Draft genome sequence of the planktic cyanobacteria Tychonema bourrellyi isolated from alpine lentic freshwater.</title>
        <authorList>
            <person name="Tett A."/>
            <person name="Armanini F."/>
            <person name="Asnicar F."/>
            <person name="Boscaini A."/>
            <person name="Pasolli E."/>
            <person name="Zolfo M."/>
            <person name="Donati C."/>
            <person name="Salmaso N."/>
            <person name="Segata N."/>
        </authorList>
    </citation>
    <scope>NUCLEOTIDE SEQUENCE</scope>
    <source>
        <strain evidence="3">FEM_GT703</strain>
    </source>
</reference>
<dbReference type="SUPFAM" id="SSF51430">
    <property type="entry name" value="NAD(P)-linked oxidoreductase"/>
    <property type="match status" value="1"/>
</dbReference>
<dbReference type="PANTHER" id="PTHR43364:SF4">
    <property type="entry name" value="NAD(P)-LINKED OXIDOREDUCTASE SUPERFAMILY PROTEIN"/>
    <property type="match status" value="1"/>
</dbReference>
<evidence type="ECO:0000313" key="3">
    <source>
        <dbReference type="EMBL" id="PHX56695.1"/>
    </source>
</evidence>
<protein>
    <recommendedName>
        <fullName evidence="2">NADP-dependent oxidoreductase domain-containing protein</fullName>
    </recommendedName>
</protein>
<keyword evidence="4" id="KW-1185">Reference proteome</keyword>
<organism evidence="3 4">
    <name type="scientific">Tychonema bourrellyi FEM_GT703</name>
    <dbReference type="NCBI Taxonomy" id="2040638"/>
    <lineage>
        <taxon>Bacteria</taxon>
        <taxon>Bacillati</taxon>
        <taxon>Cyanobacteriota</taxon>
        <taxon>Cyanophyceae</taxon>
        <taxon>Oscillatoriophycideae</taxon>
        <taxon>Oscillatoriales</taxon>
        <taxon>Microcoleaceae</taxon>
        <taxon>Tychonema</taxon>
    </lineage>
</organism>
<dbReference type="RefSeq" id="WP_096828572.1">
    <property type="nucleotide sequence ID" value="NZ_NXIB02000014.1"/>
</dbReference>
<name>A0A2G4F4N6_9CYAN</name>
<evidence type="ECO:0000256" key="1">
    <source>
        <dbReference type="ARBA" id="ARBA00023002"/>
    </source>
</evidence>
<dbReference type="AlphaFoldDB" id="A0A2G4F4N6"/>
<dbReference type="InterPro" id="IPR036812">
    <property type="entry name" value="NAD(P)_OxRdtase_dom_sf"/>
</dbReference>
<dbReference type="Proteomes" id="UP000226442">
    <property type="component" value="Unassembled WGS sequence"/>
</dbReference>
<dbReference type="EMBL" id="NXIB02000014">
    <property type="protein sequence ID" value="PHX56695.1"/>
    <property type="molecule type" value="Genomic_DNA"/>
</dbReference>
<dbReference type="InterPro" id="IPR050523">
    <property type="entry name" value="AKR_Detox_Biosynth"/>
</dbReference>
<gene>
    <name evidence="3" type="ORF">CP500_004180</name>
</gene>
<sequence length="101" mass="11245">MNGIPENSRLALFAGFGQRYDKTNLNDAVKAYVEIAGKYNLTPARMALAYVRSRWFVTSTIIGATSLEQLEENLSSLEVELDREIVAEINAVHAKYPNPTP</sequence>
<evidence type="ECO:0000313" key="4">
    <source>
        <dbReference type="Proteomes" id="UP000226442"/>
    </source>
</evidence>
<comment type="caution">
    <text evidence="3">The sequence shown here is derived from an EMBL/GenBank/DDBJ whole genome shotgun (WGS) entry which is preliminary data.</text>
</comment>
<keyword evidence="1" id="KW-0560">Oxidoreductase</keyword>
<dbReference type="GO" id="GO:0016491">
    <property type="term" value="F:oxidoreductase activity"/>
    <property type="evidence" value="ECO:0007669"/>
    <property type="project" value="UniProtKB-KW"/>
</dbReference>
<dbReference type="InterPro" id="IPR023210">
    <property type="entry name" value="NADP_OxRdtase_dom"/>
</dbReference>
<dbReference type="PANTHER" id="PTHR43364">
    <property type="entry name" value="NADH-SPECIFIC METHYLGLYOXAL REDUCTASE-RELATED"/>
    <property type="match status" value="1"/>
</dbReference>
<proteinExistence type="predicted"/>
<accession>A0A2G4F4N6</accession>
<feature type="domain" description="NADP-dependent oxidoreductase" evidence="2">
    <location>
        <begin position="26"/>
        <end position="92"/>
    </location>
</feature>